<feature type="compositionally biased region" description="Polar residues" evidence="1">
    <location>
        <begin position="260"/>
        <end position="286"/>
    </location>
</feature>
<name>A0A0N4V5P2_ENTVE</name>
<proteinExistence type="predicted"/>
<keyword evidence="3" id="KW-1185">Reference proteome</keyword>
<feature type="compositionally biased region" description="Low complexity" evidence="1">
    <location>
        <begin position="106"/>
        <end position="120"/>
    </location>
</feature>
<feature type="compositionally biased region" description="Polar residues" evidence="1">
    <location>
        <begin position="153"/>
        <end position="162"/>
    </location>
</feature>
<dbReference type="Proteomes" id="UP000274131">
    <property type="component" value="Unassembled WGS sequence"/>
</dbReference>
<organism evidence="4">
    <name type="scientific">Enterobius vermicularis</name>
    <name type="common">Human pinworm</name>
    <dbReference type="NCBI Taxonomy" id="51028"/>
    <lineage>
        <taxon>Eukaryota</taxon>
        <taxon>Metazoa</taxon>
        <taxon>Ecdysozoa</taxon>
        <taxon>Nematoda</taxon>
        <taxon>Chromadorea</taxon>
        <taxon>Rhabditida</taxon>
        <taxon>Spirurina</taxon>
        <taxon>Oxyuridomorpha</taxon>
        <taxon>Oxyuroidea</taxon>
        <taxon>Oxyuridae</taxon>
        <taxon>Enterobius</taxon>
    </lineage>
</organism>
<gene>
    <name evidence="2" type="ORF">EVEC_LOCUS5168</name>
</gene>
<dbReference type="WBParaSite" id="EVEC_0000555701-mRNA-1">
    <property type="protein sequence ID" value="EVEC_0000555701-mRNA-1"/>
    <property type="gene ID" value="EVEC_0000555701"/>
</dbReference>
<evidence type="ECO:0000313" key="2">
    <source>
        <dbReference type="EMBL" id="VDD90417.1"/>
    </source>
</evidence>
<reference evidence="4" key="1">
    <citation type="submission" date="2017-02" db="UniProtKB">
        <authorList>
            <consortium name="WormBaseParasite"/>
        </authorList>
    </citation>
    <scope>IDENTIFICATION</scope>
</reference>
<evidence type="ECO:0000256" key="1">
    <source>
        <dbReference type="SAM" id="MobiDB-lite"/>
    </source>
</evidence>
<feature type="region of interest" description="Disordered" evidence="1">
    <location>
        <begin position="203"/>
        <end position="231"/>
    </location>
</feature>
<protein>
    <submittedName>
        <fullName evidence="4">SH2 domain-containing protein</fullName>
    </submittedName>
</protein>
<feature type="compositionally biased region" description="Polar residues" evidence="1">
    <location>
        <begin position="121"/>
        <end position="130"/>
    </location>
</feature>
<evidence type="ECO:0000313" key="3">
    <source>
        <dbReference type="Proteomes" id="UP000274131"/>
    </source>
</evidence>
<feature type="compositionally biased region" description="Polar residues" evidence="1">
    <location>
        <begin position="210"/>
        <end position="221"/>
    </location>
</feature>
<dbReference type="AlphaFoldDB" id="A0A0N4V5P2"/>
<feature type="region of interest" description="Disordered" evidence="1">
    <location>
        <begin position="258"/>
        <end position="297"/>
    </location>
</feature>
<feature type="region of interest" description="Disordered" evidence="1">
    <location>
        <begin position="391"/>
        <end position="413"/>
    </location>
</feature>
<sequence length="549" mass="61279">MAIPICNPQTTVVVVVDDVAVYRPKCPVIKMLEGRPKFCVSVIKKKEDSNFRKCKVQYNFYAYSAPAPVAVPDQVAQSLLSSAAEYPGYSYYIPYGYQATYEQPQIQQPHIQQPQIQQPQYPSATPSPAISSFDGHAENSVNGLDSSFASPYSSNIGDSSIQKPYPHQEVQPFTGEGLENNENSNVFMVSGVVNGVPDKASTVKPLVSPSGENSKTTSSFESPPATFVENSGYDTRFSQYEKESDFKNTVLHLNSHEKTSVLNDNDDSAAQNKNVRTSEAHQNSYASEADDSSVDRKPLEERFAESDKVGNKSSEMKNNIIQSNIFKFDKAKNSNQYAEIASHPKIPQRPENSEEPTAREGINELKLQTRVPSNFRMIEQNALEERQILASRKHEEVKHSGSTKADEEQDAEDCDPIMSDIEAEKERHTPYVTYYHQACLGKVLGEAHNESIVSAARKCALLDCNAANAVAVGDGHYNVVFLKYVEGRVQRPGTYCISVQSQLSQHSDHWTKAPLKGISFEKAEKPFKYPVPSRIRRLRQFAEKLRSRL</sequence>
<accession>A0A0N4V5P2</accession>
<dbReference type="OrthoDB" id="5852424at2759"/>
<reference evidence="2 3" key="2">
    <citation type="submission" date="2018-10" db="EMBL/GenBank/DDBJ databases">
        <authorList>
            <consortium name="Pathogen Informatics"/>
        </authorList>
    </citation>
    <scope>NUCLEOTIDE SEQUENCE [LARGE SCALE GENOMIC DNA]</scope>
</reference>
<feature type="region of interest" description="Disordered" evidence="1">
    <location>
        <begin position="153"/>
        <end position="181"/>
    </location>
</feature>
<feature type="region of interest" description="Disordered" evidence="1">
    <location>
        <begin position="106"/>
        <end position="136"/>
    </location>
</feature>
<evidence type="ECO:0000313" key="4">
    <source>
        <dbReference type="WBParaSite" id="EVEC_0000555701-mRNA-1"/>
    </source>
</evidence>
<dbReference type="EMBL" id="UXUI01008073">
    <property type="protein sequence ID" value="VDD90417.1"/>
    <property type="molecule type" value="Genomic_DNA"/>
</dbReference>